<keyword evidence="4 5" id="KW-0472">Membrane</keyword>
<comment type="subcellular location">
    <subcellularLocation>
        <location evidence="1">Membrane</location>
        <topology evidence="1">Multi-pass membrane protein</topology>
    </subcellularLocation>
</comment>
<dbReference type="eggNOG" id="COG0695">
    <property type="taxonomic scope" value="Bacteria"/>
</dbReference>
<organism evidence="8 9">
    <name type="scientific">Stanieria cyanosphaera (strain ATCC 29371 / PCC 7437)</name>
    <dbReference type="NCBI Taxonomy" id="111780"/>
    <lineage>
        <taxon>Bacteria</taxon>
        <taxon>Bacillati</taxon>
        <taxon>Cyanobacteriota</taxon>
        <taxon>Cyanophyceae</taxon>
        <taxon>Pleurocapsales</taxon>
        <taxon>Dermocarpellaceae</taxon>
        <taxon>Stanieria</taxon>
    </lineage>
</organism>
<dbReference type="PROSITE" id="PS51354">
    <property type="entry name" value="GLUTAREDOXIN_2"/>
    <property type="match status" value="1"/>
</dbReference>
<feature type="domain" description="Methylamine utilisation protein MauE" evidence="7">
    <location>
        <begin position="113"/>
        <end position="235"/>
    </location>
</feature>
<dbReference type="AlphaFoldDB" id="K9XP09"/>
<evidence type="ECO:0000256" key="4">
    <source>
        <dbReference type="ARBA" id="ARBA00023136"/>
    </source>
</evidence>
<evidence type="ECO:0000256" key="5">
    <source>
        <dbReference type="SAM" id="Phobius"/>
    </source>
</evidence>
<evidence type="ECO:0000313" key="9">
    <source>
        <dbReference type="Proteomes" id="UP000010473"/>
    </source>
</evidence>
<dbReference type="InterPro" id="IPR009908">
    <property type="entry name" value="Methylamine_util_MauE"/>
</dbReference>
<dbReference type="STRING" id="111780.Sta7437_0668"/>
<keyword evidence="2 5" id="KW-0812">Transmembrane</keyword>
<evidence type="ECO:0000313" key="8">
    <source>
        <dbReference type="EMBL" id="AFZ34263.1"/>
    </source>
</evidence>
<dbReference type="Gene3D" id="3.40.30.10">
    <property type="entry name" value="Glutaredoxin"/>
    <property type="match status" value="1"/>
</dbReference>
<keyword evidence="9" id="KW-1185">Reference proteome</keyword>
<gene>
    <name evidence="8" type="ordered locus">Sta7437_0668</name>
</gene>
<evidence type="ECO:0000259" key="6">
    <source>
        <dbReference type="Pfam" id="PF00462"/>
    </source>
</evidence>
<feature type="transmembrane region" description="Helical" evidence="5">
    <location>
        <begin position="96"/>
        <end position="124"/>
    </location>
</feature>
<dbReference type="InterPro" id="IPR036249">
    <property type="entry name" value="Thioredoxin-like_sf"/>
</dbReference>
<keyword evidence="3 5" id="KW-1133">Transmembrane helix</keyword>
<dbReference type="HOGENOM" id="CLU_072274_0_0_3"/>
<dbReference type="GO" id="GO:0030416">
    <property type="term" value="P:methylamine metabolic process"/>
    <property type="evidence" value="ECO:0007669"/>
    <property type="project" value="InterPro"/>
</dbReference>
<reference evidence="9" key="1">
    <citation type="journal article" date="2013" name="Proc. Natl. Acad. Sci. U.S.A.">
        <title>Improving the coverage of the cyanobacterial phylum using diversity-driven genome sequencing.</title>
        <authorList>
            <person name="Shih P.M."/>
            <person name="Wu D."/>
            <person name="Latifi A."/>
            <person name="Axen S.D."/>
            <person name="Fewer D.P."/>
            <person name="Talla E."/>
            <person name="Calteau A."/>
            <person name="Cai F."/>
            <person name="Tandeau de Marsac N."/>
            <person name="Rippka R."/>
            <person name="Herdman M."/>
            <person name="Sivonen K."/>
            <person name="Coursin T."/>
            <person name="Laurent T."/>
            <person name="Goodwin L."/>
            <person name="Nolan M."/>
            <person name="Davenport K.W."/>
            <person name="Han C.S."/>
            <person name="Rubin E.M."/>
            <person name="Eisen J.A."/>
            <person name="Woyke T."/>
            <person name="Gugger M."/>
            <person name="Kerfeld C.A."/>
        </authorList>
    </citation>
    <scope>NUCLEOTIDE SEQUENCE [LARGE SCALE GENOMIC DNA]</scope>
    <source>
        <strain evidence="9">ATCC 29371 / PCC 7437</strain>
    </source>
</reference>
<dbReference type="OrthoDB" id="527973at2"/>
<dbReference type="RefSeq" id="WP_015191936.1">
    <property type="nucleotide sequence ID" value="NC_019748.1"/>
</dbReference>
<evidence type="ECO:0000256" key="2">
    <source>
        <dbReference type="ARBA" id="ARBA00022692"/>
    </source>
</evidence>
<feature type="transmembrane region" description="Helical" evidence="5">
    <location>
        <begin position="178"/>
        <end position="196"/>
    </location>
</feature>
<name>K9XP09_STAC7</name>
<evidence type="ECO:0000256" key="1">
    <source>
        <dbReference type="ARBA" id="ARBA00004141"/>
    </source>
</evidence>
<dbReference type="PATRIC" id="fig|111780.3.peg.700"/>
<dbReference type="Pfam" id="PF00462">
    <property type="entry name" value="Glutaredoxin"/>
    <property type="match status" value="1"/>
</dbReference>
<dbReference type="InterPro" id="IPR002109">
    <property type="entry name" value="Glutaredoxin"/>
</dbReference>
<evidence type="ECO:0000259" key="7">
    <source>
        <dbReference type="Pfam" id="PF07291"/>
    </source>
</evidence>
<dbReference type="EMBL" id="CP003653">
    <property type="protein sequence ID" value="AFZ34263.1"/>
    <property type="molecule type" value="Genomic_DNA"/>
</dbReference>
<feature type="domain" description="Glutaredoxin" evidence="6">
    <location>
        <begin position="14"/>
        <end position="71"/>
    </location>
</feature>
<dbReference type="Pfam" id="PF07291">
    <property type="entry name" value="MauE"/>
    <property type="match status" value="1"/>
</dbReference>
<dbReference type="SUPFAM" id="SSF52833">
    <property type="entry name" value="Thioredoxin-like"/>
    <property type="match status" value="1"/>
</dbReference>
<accession>K9XP09</accession>
<protein>
    <submittedName>
        <fullName evidence="8">Glutaredoxin</fullName>
    </submittedName>
</protein>
<dbReference type="KEGG" id="scs:Sta7437_0668"/>
<dbReference type="Proteomes" id="UP000010473">
    <property type="component" value="Chromosome"/>
</dbReference>
<sequence>MNSATLEKVRVYRMSTPEHECPWGLKAVNLLREKGIEFEDHKLKSQEETEAFKAKYKVQTTPQIFFGEERIGGYTDLAEKLDVEAEGAEYSYTPVIAIFSTAGLMALATTMGLTGFMGFSLSLLASLKLMDIESFAESFTKYDLITKRIKPYAKIYPFAELAIGLGFLSGIAPLATGITSLFIGISGGISVFKAVYIDKLALNCACVGGNSKAPLGIVSFTENAIMTIMGAALIFSATTGEAESVKIKEAEPNAIVQLQDASR</sequence>
<dbReference type="GO" id="GO:0016020">
    <property type="term" value="C:membrane"/>
    <property type="evidence" value="ECO:0007669"/>
    <property type="project" value="UniProtKB-SubCell"/>
</dbReference>
<evidence type="ECO:0000256" key="3">
    <source>
        <dbReference type="ARBA" id="ARBA00022989"/>
    </source>
</evidence>
<proteinExistence type="predicted"/>